<dbReference type="SUPFAM" id="SSF141868">
    <property type="entry name" value="EAL domain-like"/>
    <property type="match status" value="1"/>
</dbReference>
<dbReference type="InterPro" id="IPR029150">
    <property type="entry name" value="dCache_3"/>
</dbReference>
<dbReference type="SUPFAM" id="SSF158472">
    <property type="entry name" value="HAMP domain-like"/>
    <property type="match status" value="1"/>
</dbReference>
<dbReference type="CDD" id="cd01949">
    <property type="entry name" value="GGDEF"/>
    <property type="match status" value="1"/>
</dbReference>
<dbReference type="InterPro" id="IPR050706">
    <property type="entry name" value="Cyclic-di-GMP_PDE-like"/>
</dbReference>
<dbReference type="SUPFAM" id="SSF103190">
    <property type="entry name" value="Sensory domain-like"/>
    <property type="match status" value="1"/>
</dbReference>
<dbReference type="InterPro" id="IPR035919">
    <property type="entry name" value="EAL_sf"/>
</dbReference>
<dbReference type="RefSeq" id="WP_102248192.1">
    <property type="nucleotide sequence ID" value="NZ_CP025682.1"/>
</dbReference>
<dbReference type="GO" id="GO:0007165">
    <property type="term" value="P:signal transduction"/>
    <property type="evidence" value="ECO:0007669"/>
    <property type="project" value="InterPro"/>
</dbReference>
<dbReference type="InterPro" id="IPR003660">
    <property type="entry name" value="HAMP_dom"/>
</dbReference>
<feature type="domain" description="EAL" evidence="2">
    <location>
        <begin position="516"/>
        <end position="769"/>
    </location>
</feature>
<keyword evidence="1" id="KW-1133">Transmembrane helix</keyword>
<proteinExistence type="predicted"/>
<dbReference type="Pfam" id="PF00990">
    <property type="entry name" value="GGDEF"/>
    <property type="match status" value="1"/>
</dbReference>
<sequence length="782" mass="84733">MSFGRRLLLVMLAVVLVSQLVSAVAILRTIERDVLSSGGRELDVGLSVLRQLLDERGKQLRDNVSILTADFGFRSAVATEDANTLISVLANHGDRAGADMVLLTDPQGTLLAGSHHARGTALPFEAAWRQARDEAGSVGVVLEEGRPYQFVLLPVMAPNLIGWVGMGFLLDEALAREIANLTRLSASFVVDSGASAQPWFVTSLDDGGARLDPGALRAALAAGDYLDGSGFDARLDYLNRAAMLHEGDDGRAYAVASVARDRLLATYRELRWQLLGIFALTLAFAAAVAMLSARGVSRPLGVLADAARRIGRGERLERIEVPRQSEIALLADTMLVMQDDIDEREASLLHRSRHDQLTDLANRSSAQQDIEVAIAAGAPFVLLRLAINGFRAINDTFGYALGDRVLTTLAGRLAGMPPPARTAYRLGGDEFLLLLDGAGIDPQWLQRLQREMAEPIDLRDSPIRPSVSVGEVGFPEHGDSPTLLLRRAEVALEAARSARVHHQRYAMGQDEQHLRQLTLIRDLQEAVGRGQLAMVFQPKLRAADGELVEFEALMRWQHAELGFIPADEFIGLAERSGNIHLLTGWMIEAVCAHVAAWEAQGQRVCVAVNLSAHDVIDTALPARILEVLNKHALTTERLSLEVTESAIMQDAELALRTLEALRAAGMSIAVDDYGTGYSSLAQLKRMPVQQLKIDKSFILRLDDGGDDAIIVRSTIEMGHNLGLEVVAEGVETPASRELLRELGCDYLQGYLISRPVAAEEVPAWIAQHQGGADAAGAQGWAS</sequence>
<feature type="domain" description="GGDEF" evidence="4">
    <location>
        <begin position="378"/>
        <end position="510"/>
    </location>
</feature>
<feature type="transmembrane region" description="Helical" evidence="1">
    <location>
        <begin position="272"/>
        <end position="291"/>
    </location>
</feature>
<reference evidence="5 6" key="1">
    <citation type="submission" date="2018-01" db="EMBL/GenBank/DDBJ databases">
        <authorList>
            <person name="Fu G.-Y."/>
        </authorList>
    </citation>
    <scope>NUCLEOTIDE SEQUENCE [LARGE SCALE GENOMIC DNA]</scope>
    <source>
        <strain evidence="5 6">SY39</strain>
    </source>
</reference>
<dbReference type="SMART" id="SM00267">
    <property type="entry name" value="GGDEF"/>
    <property type="match status" value="1"/>
</dbReference>
<dbReference type="SMART" id="SM00052">
    <property type="entry name" value="EAL"/>
    <property type="match status" value="1"/>
</dbReference>
<dbReference type="OrthoDB" id="9813903at2"/>
<dbReference type="EMBL" id="CP025682">
    <property type="protein sequence ID" value="AUN96148.1"/>
    <property type="molecule type" value="Genomic_DNA"/>
</dbReference>
<evidence type="ECO:0000313" key="6">
    <source>
        <dbReference type="Proteomes" id="UP000242205"/>
    </source>
</evidence>
<dbReference type="CDD" id="cd06225">
    <property type="entry name" value="HAMP"/>
    <property type="match status" value="1"/>
</dbReference>
<dbReference type="Pfam" id="PF00563">
    <property type="entry name" value="EAL"/>
    <property type="match status" value="1"/>
</dbReference>
<evidence type="ECO:0000256" key="1">
    <source>
        <dbReference type="SAM" id="Phobius"/>
    </source>
</evidence>
<dbReference type="GO" id="GO:0016020">
    <property type="term" value="C:membrane"/>
    <property type="evidence" value="ECO:0007669"/>
    <property type="project" value="InterPro"/>
</dbReference>
<name>A0A2I6SA59_9RHOO</name>
<dbReference type="InterPro" id="IPR029151">
    <property type="entry name" value="Sensor-like_sf"/>
</dbReference>
<dbReference type="PROSITE" id="PS50885">
    <property type="entry name" value="HAMP"/>
    <property type="match status" value="1"/>
</dbReference>
<dbReference type="SUPFAM" id="SSF55073">
    <property type="entry name" value="Nucleotide cyclase"/>
    <property type="match status" value="1"/>
</dbReference>
<keyword evidence="6" id="KW-1185">Reference proteome</keyword>
<dbReference type="PANTHER" id="PTHR33121:SF71">
    <property type="entry name" value="OXYGEN SENSOR PROTEIN DOSP"/>
    <property type="match status" value="1"/>
</dbReference>
<dbReference type="PANTHER" id="PTHR33121">
    <property type="entry name" value="CYCLIC DI-GMP PHOSPHODIESTERASE PDEF"/>
    <property type="match status" value="1"/>
</dbReference>
<evidence type="ECO:0000313" key="5">
    <source>
        <dbReference type="EMBL" id="AUN96148.1"/>
    </source>
</evidence>
<gene>
    <name evidence="5" type="ORF">C0099_15085</name>
</gene>
<dbReference type="SMART" id="SM00304">
    <property type="entry name" value="HAMP"/>
    <property type="match status" value="1"/>
</dbReference>
<feature type="domain" description="HAMP" evidence="3">
    <location>
        <begin position="294"/>
        <end position="346"/>
    </location>
</feature>
<dbReference type="InterPro" id="IPR000160">
    <property type="entry name" value="GGDEF_dom"/>
</dbReference>
<dbReference type="NCBIfam" id="TIGR00254">
    <property type="entry name" value="GGDEF"/>
    <property type="match status" value="1"/>
</dbReference>
<dbReference type="InterPro" id="IPR043128">
    <property type="entry name" value="Rev_trsase/Diguanyl_cyclase"/>
</dbReference>
<dbReference type="PROSITE" id="PS50883">
    <property type="entry name" value="EAL"/>
    <property type="match status" value="1"/>
</dbReference>
<dbReference type="CDD" id="cd01948">
    <property type="entry name" value="EAL"/>
    <property type="match status" value="1"/>
</dbReference>
<dbReference type="Gene3D" id="6.10.340.10">
    <property type="match status" value="1"/>
</dbReference>
<dbReference type="InterPro" id="IPR001633">
    <property type="entry name" value="EAL_dom"/>
</dbReference>
<dbReference type="PROSITE" id="PS50887">
    <property type="entry name" value="GGDEF"/>
    <property type="match status" value="1"/>
</dbReference>
<dbReference type="Proteomes" id="UP000242205">
    <property type="component" value="Chromosome"/>
</dbReference>
<dbReference type="KEGG" id="atw:C0099_15085"/>
<dbReference type="GO" id="GO:0071111">
    <property type="term" value="F:cyclic-guanylate-specific phosphodiesterase activity"/>
    <property type="evidence" value="ECO:0007669"/>
    <property type="project" value="InterPro"/>
</dbReference>
<accession>A0A2I6SA59</accession>
<dbReference type="InterPro" id="IPR029787">
    <property type="entry name" value="Nucleotide_cyclase"/>
</dbReference>
<evidence type="ECO:0000259" key="4">
    <source>
        <dbReference type="PROSITE" id="PS50887"/>
    </source>
</evidence>
<organism evidence="5 6">
    <name type="scientific">Pseudazoarcus pumilus</name>
    <dbReference type="NCBI Taxonomy" id="2067960"/>
    <lineage>
        <taxon>Bacteria</taxon>
        <taxon>Pseudomonadati</taxon>
        <taxon>Pseudomonadota</taxon>
        <taxon>Betaproteobacteria</taxon>
        <taxon>Rhodocyclales</taxon>
        <taxon>Zoogloeaceae</taxon>
        <taxon>Pseudazoarcus</taxon>
    </lineage>
</organism>
<evidence type="ECO:0000259" key="2">
    <source>
        <dbReference type="PROSITE" id="PS50883"/>
    </source>
</evidence>
<dbReference type="AlphaFoldDB" id="A0A2I6SA59"/>
<keyword evidence="1" id="KW-0472">Membrane</keyword>
<dbReference type="Pfam" id="PF00672">
    <property type="entry name" value="HAMP"/>
    <property type="match status" value="1"/>
</dbReference>
<dbReference type="Gene3D" id="3.20.20.450">
    <property type="entry name" value="EAL domain"/>
    <property type="match status" value="1"/>
</dbReference>
<protein>
    <submittedName>
        <fullName evidence="5">GGDEF domain-containing protein</fullName>
    </submittedName>
</protein>
<dbReference type="Gene3D" id="3.30.70.270">
    <property type="match status" value="1"/>
</dbReference>
<keyword evidence="1" id="KW-0812">Transmembrane</keyword>
<dbReference type="Pfam" id="PF14827">
    <property type="entry name" value="dCache_3"/>
    <property type="match status" value="1"/>
</dbReference>
<evidence type="ECO:0000259" key="3">
    <source>
        <dbReference type="PROSITE" id="PS50885"/>
    </source>
</evidence>